<name>A0A933W3C6_RHOPL</name>
<dbReference type="AlphaFoldDB" id="A0A933W3C6"/>
<evidence type="ECO:0000256" key="2">
    <source>
        <dbReference type="SAM" id="MobiDB-lite"/>
    </source>
</evidence>
<protein>
    <submittedName>
        <fullName evidence="3">Glycine reductase</fullName>
    </submittedName>
</protein>
<reference evidence="3" key="1">
    <citation type="submission" date="2020-07" db="EMBL/GenBank/DDBJ databases">
        <title>Huge and variable diversity of episymbiotic CPR bacteria and DPANN archaea in groundwater ecosystems.</title>
        <authorList>
            <person name="He C.Y."/>
            <person name="Keren R."/>
            <person name="Whittaker M."/>
            <person name="Farag I.F."/>
            <person name="Doudna J."/>
            <person name="Cate J.H.D."/>
            <person name="Banfield J.F."/>
        </authorList>
    </citation>
    <scope>NUCLEOTIDE SEQUENCE</scope>
    <source>
        <strain evidence="3">NC_groundwater_1818_Pr3_B-0.1um_66_35</strain>
    </source>
</reference>
<accession>A0A933W3C6</accession>
<dbReference type="Proteomes" id="UP000782519">
    <property type="component" value="Unassembled WGS sequence"/>
</dbReference>
<gene>
    <name evidence="3" type="ORF">HZA66_21395</name>
</gene>
<organism evidence="3 4">
    <name type="scientific">Rhodopseudomonas palustris</name>
    <dbReference type="NCBI Taxonomy" id="1076"/>
    <lineage>
        <taxon>Bacteria</taxon>
        <taxon>Pseudomonadati</taxon>
        <taxon>Pseudomonadota</taxon>
        <taxon>Alphaproteobacteria</taxon>
        <taxon>Hyphomicrobiales</taxon>
        <taxon>Nitrobacteraceae</taxon>
        <taxon>Rhodopseudomonas</taxon>
    </lineage>
</organism>
<dbReference type="InterPro" id="IPR010187">
    <property type="entry name" value="Various_sel_PB"/>
</dbReference>
<feature type="region of interest" description="Disordered" evidence="2">
    <location>
        <begin position="290"/>
        <end position="309"/>
    </location>
</feature>
<sequence>MAEPSLPNAASDDDVPIPYMARTRAYYQAIGYDVPYRWAHHVAAPFQPLQKPLAQARVALITTAAPFDPNKGDQGPGAPYNGGAKFYQVYDGDTAQDHDLRISHIAYDRVHTTATDSGSWFPLPQLRRLAREGRIGELAPRFFGAPTNRSHRVTLDTDAPEILARCKADKVDAAVLVPNCPVCHQTVSLVARHLEANGIATVVMGCAKDIVEHAAVPRFLFSDFPLGNSAGKPHDEGSQAFTLELALRVLESAPGPQTTVQSPLRWSDDPSWKRDYNNVAQMSADELARRRADFDAQKERARAVRESGS</sequence>
<comment type="caution">
    <text evidence="3">The sequence shown here is derived from an EMBL/GenBank/DDBJ whole genome shotgun (WGS) entry which is preliminary data.</text>
</comment>
<proteinExistence type="predicted"/>
<dbReference type="GO" id="GO:0050485">
    <property type="term" value="F:oxidoreductase activity, acting on X-H and Y-H to form an X-Y bond, with a disulfide as acceptor"/>
    <property type="evidence" value="ECO:0007669"/>
    <property type="project" value="InterPro"/>
</dbReference>
<evidence type="ECO:0000256" key="1">
    <source>
        <dbReference type="ARBA" id="ARBA00023002"/>
    </source>
</evidence>
<evidence type="ECO:0000313" key="3">
    <source>
        <dbReference type="EMBL" id="MBI5132005.1"/>
    </source>
</evidence>
<dbReference type="EMBL" id="JACRJB010000062">
    <property type="protein sequence ID" value="MBI5132005.1"/>
    <property type="molecule type" value="Genomic_DNA"/>
</dbReference>
<evidence type="ECO:0000313" key="4">
    <source>
        <dbReference type="Proteomes" id="UP000782519"/>
    </source>
</evidence>
<keyword evidence="1" id="KW-0560">Oxidoreductase</keyword>
<dbReference type="Pfam" id="PF07355">
    <property type="entry name" value="GRDB"/>
    <property type="match status" value="1"/>
</dbReference>